<reference evidence="5" key="1">
    <citation type="journal article" date="2019" name="Int. J. Syst. Evol. Microbiol.">
        <title>The Global Catalogue of Microorganisms (GCM) 10K type strain sequencing project: providing services to taxonomists for standard genome sequencing and annotation.</title>
        <authorList>
            <consortium name="The Broad Institute Genomics Platform"/>
            <consortium name="The Broad Institute Genome Sequencing Center for Infectious Disease"/>
            <person name="Wu L."/>
            <person name="Ma J."/>
        </authorList>
    </citation>
    <scope>NUCLEOTIDE SEQUENCE [LARGE SCALE GENOMIC DNA]</scope>
    <source>
        <strain evidence="5">JCM 17543</strain>
    </source>
</reference>
<organism evidence="4 5">
    <name type="scientific">Sphingomonas limnosediminicola</name>
    <dbReference type="NCBI Taxonomy" id="940133"/>
    <lineage>
        <taxon>Bacteria</taxon>
        <taxon>Pseudomonadati</taxon>
        <taxon>Pseudomonadota</taxon>
        <taxon>Alphaproteobacteria</taxon>
        <taxon>Sphingomonadales</taxon>
        <taxon>Sphingomonadaceae</taxon>
        <taxon>Sphingomonas</taxon>
    </lineage>
</organism>
<proteinExistence type="predicted"/>
<evidence type="ECO:0000256" key="3">
    <source>
        <dbReference type="SAM" id="SignalP"/>
    </source>
</evidence>
<evidence type="ECO:0008006" key="6">
    <source>
        <dbReference type="Google" id="ProtNLM"/>
    </source>
</evidence>
<keyword evidence="2" id="KW-0472">Membrane</keyword>
<feature type="signal peptide" evidence="3">
    <location>
        <begin position="1"/>
        <end position="21"/>
    </location>
</feature>
<keyword evidence="2" id="KW-1133">Transmembrane helix</keyword>
<feature type="chain" id="PRO_5047005028" description="MYXO-CTERM domain-containing protein" evidence="3">
    <location>
        <begin position="22"/>
        <end position="89"/>
    </location>
</feature>
<name>A0ABP7KWW1_9SPHN</name>
<comment type="caution">
    <text evidence="4">The sequence shown here is derived from an EMBL/GenBank/DDBJ whole genome shotgun (WGS) entry which is preliminary data.</text>
</comment>
<keyword evidence="5" id="KW-1185">Reference proteome</keyword>
<keyword evidence="2" id="KW-0812">Transmembrane</keyword>
<dbReference type="RefSeq" id="WP_344697962.1">
    <property type="nucleotide sequence ID" value="NZ_BAABBM010000001.1"/>
</dbReference>
<dbReference type="EMBL" id="BAABBM010000001">
    <property type="protein sequence ID" value="GAA3887634.1"/>
    <property type="molecule type" value="Genomic_DNA"/>
</dbReference>
<evidence type="ECO:0000313" key="4">
    <source>
        <dbReference type="EMBL" id="GAA3887634.1"/>
    </source>
</evidence>
<dbReference type="Proteomes" id="UP001500827">
    <property type="component" value="Unassembled WGS sequence"/>
</dbReference>
<evidence type="ECO:0000256" key="1">
    <source>
        <dbReference type="SAM" id="MobiDB-lite"/>
    </source>
</evidence>
<keyword evidence="3" id="KW-0732">Signal</keyword>
<feature type="region of interest" description="Disordered" evidence="1">
    <location>
        <begin position="38"/>
        <end position="65"/>
    </location>
</feature>
<protein>
    <recommendedName>
        <fullName evidence="6">MYXO-CTERM domain-containing protein</fullName>
    </recommendedName>
</protein>
<evidence type="ECO:0000256" key="2">
    <source>
        <dbReference type="SAM" id="Phobius"/>
    </source>
</evidence>
<feature type="transmembrane region" description="Helical" evidence="2">
    <location>
        <begin position="67"/>
        <end position="84"/>
    </location>
</feature>
<gene>
    <name evidence="4" type="ORF">GCM10022276_03360</name>
</gene>
<evidence type="ECO:0000313" key="5">
    <source>
        <dbReference type="Proteomes" id="UP001500827"/>
    </source>
</evidence>
<accession>A0ABP7KWW1</accession>
<sequence length="89" mass="8901">MRLVYSLPFAAALLAATPAMAQDNNVATNNAAATQAVDANAVPPQAVPEPTAQPADMAAPEPTKSRGLPWGAIGLIGLVGLLGARKAKG</sequence>